<evidence type="ECO:0000313" key="3">
    <source>
        <dbReference type="Proteomes" id="UP000006729"/>
    </source>
</evidence>
<dbReference type="EMBL" id="CM009291">
    <property type="protein sequence ID" value="PNT50189.1"/>
    <property type="molecule type" value="Genomic_DNA"/>
</dbReference>
<dbReference type="AlphaFoldDB" id="A0A2K2BK92"/>
<reference evidence="2 3" key="1">
    <citation type="journal article" date="2006" name="Science">
        <title>The genome of black cottonwood, Populus trichocarpa (Torr. &amp; Gray).</title>
        <authorList>
            <person name="Tuskan G.A."/>
            <person name="Difazio S."/>
            <person name="Jansson S."/>
            <person name="Bohlmann J."/>
            <person name="Grigoriev I."/>
            <person name="Hellsten U."/>
            <person name="Putnam N."/>
            <person name="Ralph S."/>
            <person name="Rombauts S."/>
            <person name="Salamov A."/>
            <person name="Schein J."/>
            <person name="Sterck L."/>
            <person name="Aerts A."/>
            <person name="Bhalerao R.R."/>
            <person name="Bhalerao R.P."/>
            <person name="Blaudez D."/>
            <person name="Boerjan W."/>
            <person name="Brun A."/>
            <person name="Brunner A."/>
            <person name="Busov V."/>
            <person name="Campbell M."/>
            <person name="Carlson J."/>
            <person name="Chalot M."/>
            <person name="Chapman J."/>
            <person name="Chen G.L."/>
            <person name="Cooper D."/>
            <person name="Coutinho P.M."/>
            <person name="Couturier J."/>
            <person name="Covert S."/>
            <person name="Cronk Q."/>
            <person name="Cunningham R."/>
            <person name="Davis J."/>
            <person name="Degroeve S."/>
            <person name="Dejardin A."/>
            <person name="Depamphilis C."/>
            <person name="Detter J."/>
            <person name="Dirks B."/>
            <person name="Dubchak I."/>
            <person name="Duplessis S."/>
            <person name="Ehlting J."/>
            <person name="Ellis B."/>
            <person name="Gendler K."/>
            <person name="Goodstein D."/>
            <person name="Gribskov M."/>
            <person name="Grimwood J."/>
            <person name="Groover A."/>
            <person name="Gunter L."/>
            <person name="Hamberger B."/>
            <person name="Heinze B."/>
            <person name="Helariutta Y."/>
            <person name="Henrissat B."/>
            <person name="Holligan D."/>
            <person name="Holt R."/>
            <person name="Huang W."/>
            <person name="Islam-Faridi N."/>
            <person name="Jones S."/>
            <person name="Jones-Rhoades M."/>
            <person name="Jorgensen R."/>
            <person name="Joshi C."/>
            <person name="Kangasjarvi J."/>
            <person name="Karlsson J."/>
            <person name="Kelleher C."/>
            <person name="Kirkpatrick R."/>
            <person name="Kirst M."/>
            <person name="Kohler A."/>
            <person name="Kalluri U."/>
            <person name="Larimer F."/>
            <person name="Leebens-Mack J."/>
            <person name="Leple J.C."/>
            <person name="Locascio P."/>
            <person name="Lou Y."/>
            <person name="Lucas S."/>
            <person name="Martin F."/>
            <person name="Montanini B."/>
            <person name="Napoli C."/>
            <person name="Nelson D.R."/>
            <person name="Nelson C."/>
            <person name="Nieminen K."/>
            <person name="Nilsson O."/>
            <person name="Pereda V."/>
            <person name="Peter G."/>
            <person name="Philippe R."/>
            <person name="Pilate G."/>
            <person name="Poliakov A."/>
            <person name="Razumovskaya J."/>
            <person name="Richardson P."/>
            <person name="Rinaldi C."/>
            <person name="Ritland K."/>
            <person name="Rouze P."/>
            <person name="Ryaboy D."/>
            <person name="Schmutz J."/>
            <person name="Schrader J."/>
            <person name="Segerman B."/>
            <person name="Shin H."/>
            <person name="Siddiqui A."/>
            <person name="Sterky F."/>
            <person name="Terry A."/>
            <person name="Tsai C.J."/>
            <person name="Uberbacher E."/>
            <person name="Unneberg P."/>
            <person name="Vahala J."/>
            <person name="Wall K."/>
            <person name="Wessler S."/>
            <person name="Yang G."/>
            <person name="Yin T."/>
            <person name="Douglas C."/>
            <person name="Marra M."/>
            <person name="Sandberg G."/>
            <person name="Van de Peer Y."/>
            <person name="Rokhsar D."/>
        </authorList>
    </citation>
    <scope>NUCLEOTIDE SEQUENCE [LARGE SCALE GENOMIC DNA]</scope>
    <source>
        <strain evidence="3">cv. Nisqually</strain>
    </source>
</reference>
<evidence type="ECO:0000313" key="2">
    <source>
        <dbReference type="EMBL" id="PNT50189.1"/>
    </source>
</evidence>
<organism evidence="2 3">
    <name type="scientific">Populus trichocarpa</name>
    <name type="common">Western balsam poplar</name>
    <name type="synonym">Populus balsamifera subsp. trichocarpa</name>
    <dbReference type="NCBI Taxonomy" id="3694"/>
    <lineage>
        <taxon>Eukaryota</taxon>
        <taxon>Viridiplantae</taxon>
        <taxon>Streptophyta</taxon>
        <taxon>Embryophyta</taxon>
        <taxon>Tracheophyta</taxon>
        <taxon>Spermatophyta</taxon>
        <taxon>Magnoliopsida</taxon>
        <taxon>eudicotyledons</taxon>
        <taxon>Gunneridae</taxon>
        <taxon>Pentapetalae</taxon>
        <taxon>rosids</taxon>
        <taxon>fabids</taxon>
        <taxon>Malpighiales</taxon>
        <taxon>Salicaceae</taxon>
        <taxon>Saliceae</taxon>
        <taxon>Populus</taxon>
    </lineage>
</organism>
<dbReference type="InParanoid" id="A0A2K2BK92"/>
<gene>
    <name evidence="2" type="ORF">POPTR_002G173000</name>
</gene>
<evidence type="ECO:0000256" key="1">
    <source>
        <dbReference type="SAM" id="Phobius"/>
    </source>
</evidence>
<keyword evidence="1" id="KW-0812">Transmembrane</keyword>
<sequence>MVLYSIDLRYFSFNENDVFIVAFPTAPCLFSYYAVICTGFGRAFTCNLHLISQKNYRTLLWRGRRWQQFDGIVKCIRSASFSFLF</sequence>
<keyword evidence="1" id="KW-1133">Transmembrane helix</keyword>
<proteinExistence type="predicted"/>
<keyword evidence="3" id="KW-1185">Reference proteome</keyword>
<protein>
    <submittedName>
        <fullName evidence="2">Uncharacterized protein</fullName>
    </submittedName>
</protein>
<accession>A0A2K2BK92</accession>
<keyword evidence="1" id="KW-0472">Membrane</keyword>
<dbReference type="Proteomes" id="UP000006729">
    <property type="component" value="Chromosome 2"/>
</dbReference>
<name>A0A2K2BK92_POPTR</name>
<feature type="transmembrane region" description="Helical" evidence="1">
    <location>
        <begin position="20"/>
        <end position="44"/>
    </location>
</feature>